<keyword evidence="2" id="KW-1185">Reference proteome</keyword>
<sequence length="154" mass="17910">MLTLQFPSRLQISCVLLHSGKFAGLKDITLGILFRSWKKSIRFVAFVLKVAPLVETLKVEARGNLRPPKDLKVRWPKNFAETRLRTIRIEGFSGESEFVVATIVFSVLKTLLIDTGRRGRAKCRGLWSRSKRSEDAVRQERWHRYTWPLMFRPP</sequence>
<evidence type="ECO:0000313" key="2">
    <source>
        <dbReference type="Proteomes" id="UP000298652"/>
    </source>
</evidence>
<dbReference type="EMBL" id="CM016553">
    <property type="protein sequence ID" value="TKW30403.1"/>
    <property type="molecule type" value="Genomic_DNA"/>
</dbReference>
<reference evidence="1" key="1">
    <citation type="submission" date="2019-03" db="EMBL/GenBank/DDBJ databases">
        <title>WGS assembly of Setaria viridis.</title>
        <authorList>
            <person name="Huang P."/>
            <person name="Jenkins J."/>
            <person name="Grimwood J."/>
            <person name="Barry K."/>
            <person name="Healey A."/>
            <person name="Mamidi S."/>
            <person name="Sreedasyam A."/>
            <person name="Shu S."/>
            <person name="Feldman M."/>
            <person name="Wu J."/>
            <person name="Yu Y."/>
            <person name="Chen C."/>
            <person name="Johnson J."/>
            <person name="Rokhsar D."/>
            <person name="Baxter I."/>
            <person name="Schmutz J."/>
            <person name="Brutnell T."/>
            <person name="Kellogg E."/>
        </authorList>
    </citation>
    <scope>NUCLEOTIDE SEQUENCE [LARGE SCALE GENOMIC DNA]</scope>
</reference>
<organism evidence="1 2">
    <name type="scientific">Setaria viridis</name>
    <name type="common">Green bristlegrass</name>
    <name type="synonym">Setaria italica subsp. viridis</name>
    <dbReference type="NCBI Taxonomy" id="4556"/>
    <lineage>
        <taxon>Eukaryota</taxon>
        <taxon>Viridiplantae</taxon>
        <taxon>Streptophyta</taxon>
        <taxon>Embryophyta</taxon>
        <taxon>Tracheophyta</taxon>
        <taxon>Spermatophyta</taxon>
        <taxon>Magnoliopsida</taxon>
        <taxon>Liliopsida</taxon>
        <taxon>Poales</taxon>
        <taxon>Poaceae</taxon>
        <taxon>PACMAD clade</taxon>
        <taxon>Panicoideae</taxon>
        <taxon>Panicodae</taxon>
        <taxon>Paniceae</taxon>
        <taxon>Cenchrinae</taxon>
        <taxon>Setaria</taxon>
    </lineage>
</organism>
<proteinExistence type="predicted"/>
<evidence type="ECO:0000313" key="1">
    <source>
        <dbReference type="EMBL" id="TKW30403.1"/>
    </source>
</evidence>
<gene>
    <name evidence="1" type="ORF">SEVIR_2G034366v2</name>
</gene>
<dbReference type="AlphaFoldDB" id="A0A4U6VPQ1"/>
<dbReference type="Gramene" id="TKW30403">
    <property type="protein sequence ID" value="TKW30403"/>
    <property type="gene ID" value="SEVIR_2G034366v2"/>
</dbReference>
<name>A0A4U6VPQ1_SETVI</name>
<protein>
    <recommendedName>
        <fullName evidence="3">FBD domain-containing protein</fullName>
    </recommendedName>
</protein>
<accession>A0A4U6VPQ1</accession>
<evidence type="ECO:0008006" key="3">
    <source>
        <dbReference type="Google" id="ProtNLM"/>
    </source>
</evidence>
<dbReference type="Proteomes" id="UP000298652">
    <property type="component" value="Chromosome 2"/>
</dbReference>